<dbReference type="PANTHER" id="PTHR33545">
    <property type="entry name" value="UPF0750 MEMBRANE PROTEIN YITT-RELATED"/>
    <property type="match status" value="1"/>
</dbReference>
<dbReference type="PANTHER" id="PTHR33545:SF4">
    <property type="entry name" value="UPF0750 MEMBRANE PROTEIN YXKD"/>
    <property type="match status" value="1"/>
</dbReference>
<dbReference type="OrthoDB" id="1758221at2"/>
<feature type="transmembrane region" description="Helical" evidence="6">
    <location>
        <begin position="49"/>
        <end position="67"/>
    </location>
</feature>
<dbReference type="EMBL" id="CP032627">
    <property type="protein sequence ID" value="AYG00415.1"/>
    <property type="molecule type" value="Genomic_DNA"/>
</dbReference>
<accession>A0A387B9A7</accession>
<evidence type="ECO:0008006" key="9">
    <source>
        <dbReference type="Google" id="ProtNLM"/>
    </source>
</evidence>
<dbReference type="Proteomes" id="UP000269374">
    <property type="component" value="Chromosome"/>
</dbReference>
<dbReference type="AlphaFoldDB" id="A0A387B9A7"/>
<evidence type="ECO:0000256" key="2">
    <source>
        <dbReference type="ARBA" id="ARBA00022475"/>
    </source>
</evidence>
<evidence type="ECO:0000313" key="7">
    <source>
        <dbReference type="EMBL" id="AYG00415.1"/>
    </source>
</evidence>
<sequence>MKNNIKEYILIMIGSLSIAFSVNCLAIPNLLGEGGVPGLIAMGTYLFDIPSYLTNFFLNGLLIIFSYRYFNKTLIFRTVFVLILSTIFLHLTAHLPLRLPYPILAAVLAGTFMGGGIGLIYLGKATSASGSLIAKILEKKFNIRKSLGLLISDLFVILPSSIFLGIERSLLTLLSVYVSSKVLAIIIETDLSKYFKISKNFL</sequence>
<organism evidence="7 8">
    <name type="scientific">Lactococcus allomyrinae</name>
    <dbReference type="NCBI Taxonomy" id="2419773"/>
    <lineage>
        <taxon>Bacteria</taxon>
        <taxon>Bacillati</taxon>
        <taxon>Bacillota</taxon>
        <taxon>Bacilli</taxon>
        <taxon>Lactobacillales</taxon>
        <taxon>Streptococcaceae</taxon>
        <taxon>Lactococcus</taxon>
    </lineage>
</organism>
<feature type="transmembrane region" description="Helical" evidence="6">
    <location>
        <begin position="74"/>
        <end position="93"/>
    </location>
</feature>
<keyword evidence="4 6" id="KW-1133">Transmembrane helix</keyword>
<gene>
    <name evidence="7" type="ORF">D7I46_04505</name>
</gene>
<dbReference type="InterPro" id="IPR051461">
    <property type="entry name" value="UPF0750_membrane"/>
</dbReference>
<evidence type="ECO:0000256" key="4">
    <source>
        <dbReference type="ARBA" id="ARBA00022989"/>
    </source>
</evidence>
<dbReference type="Pfam" id="PF02588">
    <property type="entry name" value="YitT_membrane"/>
    <property type="match status" value="1"/>
</dbReference>
<keyword evidence="8" id="KW-1185">Reference proteome</keyword>
<dbReference type="InterPro" id="IPR003740">
    <property type="entry name" value="YitT"/>
</dbReference>
<evidence type="ECO:0000256" key="1">
    <source>
        <dbReference type="ARBA" id="ARBA00004651"/>
    </source>
</evidence>
<reference evidence="7 8" key="1">
    <citation type="submission" date="2018-09" db="EMBL/GenBank/DDBJ databases">
        <title>Genome sequencing of strain 1JSPR-7.</title>
        <authorList>
            <person name="Heo J."/>
            <person name="Kim S.-J."/>
            <person name="Kwon S.-W."/>
        </authorList>
    </citation>
    <scope>NUCLEOTIDE SEQUENCE [LARGE SCALE GENOMIC DNA]</scope>
    <source>
        <strain evidence="7 8">1JSPR-7</strain>
    </source>
</reference>
<keyword evidence="2" id="KW-1003">Cell membrane</keyword>
<dbReference type="KEGG" id="lact:D7I46_04505"/>
<proteinExistence type="predicted"/>
<evidence type="ECO:0000313" key="8">
    <source>
        <dbReference type="Proteomes" id="UP000269374"/>
    </source>
</evidence>
<feature type="transmembrane region" description="Helical" evidence="6">
    <location>
        <begin position="7"/>
        <end position="29"/>
    </location>
</feature>
<evidence type="ECO:0000256" key="6">
    <source>
        <dbReference type="SAM" id="Phobius"/>
    </source>
</evidence>
<keyword evidence="5 6" id="KW-0472">Membrane</keyword>
<dbReference type="GO" id="GO:0005886">
    <property type="term" value="C:plasma membrane"/>
    <property type="evidence" value="ECO:0007669"/>
    <property type="project" value="UniProtKB-SubCell"/>
</dbReference>
<protein>
    <recommendedName>
        <fullName evidence="9">YitT family protein</fullName>
    </recommendedName>
</protein>
<feature type="transmembrane region" description="Helical" evidence="6">
    <location>
        <begin position="143"/>
        <end position="164"/>
    </location>
</feature>
<dbReference type="RefSeq" id="WP_120771803.1">
    <property type="nucleotide sequence ID" value="NZ_CP032627.1"/>
</dbReference>
<name>A0A387B9A7_9LACT</name>
<feature type="transmembrane region" description="Helical" evidence="6">
    <location>
        <begin position="99"/>
        <end position="122"/>
    </location>
</feature>
<keyword evidence="3 6" id="KW-0812">Transmembrane</keyword>
<evidence type="ECO:0000256" key="3">
    <source>
        <dbReference type="ARBA" id="ARBA00022692"/>
    </source>
</evidence>
<comment type="subcellular location">
    <subcellularLocation>
        <location evidence="1">Cell membrane</location>
        <topology evidence="1">Multi-pass membrane protein</topology>
    </subcellularLocation>
</comment>
<evidence type="ECO:0000256" key="5">
    <source>
        <dbReference type="ARBA" id="ARBA00023136"/>
    </source>
</evidence>